<reference evidence="1 2" key="1">
    <citation type="submission" date="2019-03" db="EMBL/GenBank/DDBJ databases">
        <title>Genomic Encyclopedia of Type Strains, Phase IV (KMG-IV): sequencing the most valuable type-strain genomes for metagenomic binning, comparative biology and taxonomic classification.</title>
        <authorList>
            <person name="Goeker M."/>
        </authorList>
    </citation>
    <scope>NUCLEOTIDE SEQUENCE [LARGE SCALE GENOMIC DNA]</scope>
    <source>
        <strain evidence="1 2">DSM 28697</strain>
    </source>
</reference>
<protein>
    <submittedName>
        <fullName evidence="1">Uncharacterized protein</fullName>
    </submittedName>
</protein>
<organism evidence="1 2">
    <name type="scientific">Aureibacillus halotolerans</name>
    <dbReference type="NCBI Taxonomy" id="1508390"/>
    <lineage>
        <taxon>Bacteria</taxon>
        <taxon>Bacillati</taxon>
        <taxon>Bacillota</taxon>
        <taxon>Bacilli</taxon>
        <taxon>Bacillales</taxon>
        <taxon>Bacillaceae</taxon>
        <taxon>Aureibacillus</taxon>
    </lineage>
</organism>
<accession>A0A4R6UAJ8</accession>
<proteinExistence type="predicted"/>
<comment type="caution">
    <text evidence="1">The sequence shown here is derived from an EMBL/GenBank/DDBJ whole genome shotgun (WGS) entry which is preliminary data.</text>
</comment>
<gene>
    <name evidence="1" type="ORF">EV213_102102</name>
</gene>
<evidence type="ECO:0000313" key="2">
    <source>
        <dbReference type="Proteomes" id="UP000295632"/>
    </source>
</evidence>
<keyword evidence="2" id="KW-1185">Reference proteome</keyword>
<sequence>MPIKSDLSNVAVIIIHEFFFVLDGKLTNKEL</sequence>
<dbReference type="Proteomes" id="UP000295632">
    <property type="component" value="Unassembled WGS sequence"/>
</dbReference>
<dbReference type="EMBL" id="SNYJ01000002">
    <property type="protein sequence ID" value="TDQ42073.1"/>
    <property type="molecule type" value="Genomic_DNA"/>
</dbReference>
<evidence type="ECO:0000313" key="1">
    <source>
        <dbReference type="EMBL" id="TDQ42073.1"/>
    </source>
</evidence>
<name>A0A4R6UAJ8_9BACI</name>
<dbReference type="AlphaFoldDB" id="A0A4R6UAJ8"/>